<name>A0A261GE46_9BIFI</name>
<feature type="domain" description="ATPase AAA-type core" evidence="1">
    <location>
        <begin position="38"/>
        <end position="125"/>
    </location>
</feature>
<organism evidence="2 4">
    <name type="scientific">Bifidobacterium eulemuris</name>
    <dbReference type="NCBI Taxonomy" id="1765219"/>
    <lineage>
        <taxon>Bacteria</taxon>
        <taxon>Bacillati</taxon>
        <taxon>Actinomycetota</taxon>
        <taxon>Actinomycetes</taxon>
        <taxon>Bifidobacteriales</taxon>
        <taxon>Bifidobacteriaceae</taxon>
        <taxon>Bifidobacterium</taxon>
    </lineage>
</organism>
<dbReference type="EMBL" id="CP062938">
    <property type="protein sequence ID" value="QOL31121.1"/>
    <property type="molecule type" value="Genomic_DNA"/>
</dbReference>
<dbReference type="InterPro" id="IPR027417">
    <property type="entry name" value="P-loop_NTPase"/>
</dbReference>
<dbReference type="GO" id="GO:0005524">
    <property type="term" value="F:ATP binding"/>
    <property type="evidence" value="ECO:0007669"/>
    <property type="project" value="UniProtKB-KW"/>
</dbReference>
<dbReference type="KEGG" id="beu:BE0216_00560"/>
<dbReference type="PANTHER" id="PTHR40396">
    <property type="entry name" value="ATPASE-LIKE PROTEIN"/>
    <property type="match status" value="1"/>
</dbReference>
<dbReference type="Proteomes" id="UP000216057">
    <property type="component" value="Unassembled WGS sequence"/>
</dbReference>
<proteinExistence type="predicted"/>
<evidence type="ECO:0000313" key="4">
    <source>
        <dbReference type="Proteomes" id="UP000216057"/>
    </source>
</evidence>
<dbReference type="Proteomes" id="UP000593943">
    <property type="component" value="Chromosome"/>
</dbReference>
<dbReference type="EMBL" id="MWWZ01000004">
    <property type="protein sequence ID" value="OZG69395.1"/>
    <property type="molecule type" value="Genomic_DNA"/>
</dbReference>
<dbReference type="Gene3D" id="3.40.50.300">
    <property type="entry name" value="P-loop containing nucleotide triphosphate hydrolases"/>
    <property type="match status" value="1"/>
</dbReference>
<accession>A0A261GE46</accession>
<evidence type="ECO:0000313" key="5">
    <source>
        <dbReference type="Proteomes" id="UP000593943"/>
    </source>
</evidence>
<feature type="domain" description="ATPase AAA-type core" evidence="1">
    <location>
        <begin position="211"/>
        <end position="369"/>
    </location>
</feature>
<dbReference type="GO" id="GO:0016887">
    <property type="term" value="F:ATP hydrolysis activity"/>
    <property type="evidence" value="ECO:0007669"/>
    <property type="project" value="InterPro"/>
</dbReference>
<keyword evidence="3" id="KW-0067">ATP-binding</keyword>
<dbReference type="InterPro" id="IPR003959">
    <property type="entry name" value="ATPase_AAA_core"/>
</dbReference>
<reference evidence="2 4" key="1">
    <citation type="journal article" date="2017" name="BMC Genomics">
        <title>Comparative genomic and phylogenomic analyses of the Bifidobacteriaceae family.</title>
        <authorList>
            <person name="Lugli G.A."/>
            <person name="Milani C."/>
            <person name="Turroni F."/>
            <person name="Duranti S."/>
            <person name="Mancabelli L."/>
            <person name="Mangifesta M."/>
            <person name="Ferrario C."/>
            <person name="Modesto M."/>
            <person name="Mattarelli P."/>
            <person name="Jiri K."/>
            <person name="van Sinderen D."/>
            <person name="Ventura M."/>
        </authorList>
    </citation>
    <scope>NUCLEOTIDE SEQUENCE [LARGE SCALE GENOMIC DNA]</scope>
    <source>
        <strain evidence="2 4">DSM 100216</strain>
    </source>
</reference>
<dbReference type="PANTHER" id="PTHR40396:SF1">
    <property type="entry name" value="ATPASE AAA-TYPE CORE DOMAIN-CONTAINING PROTEIN"/>
    <property type="match status" value="1"/>
</dbReference>
<reference evidence="3 5" key="2">
    <citation type="submission" date="2020-10" db="EMBL/GenBank/DDBJ databases">
        <title>Genome sequencing of Bifidobacterium eulemuris_DSMZ_100216.</title>
        <authorList>
            <person name="Kim J."/>
        </authorList>
    </citation>
    <scope>NUCLEOTIDE SEQUENCE [LARGE SCALE GENOMIC DNA]</scope>
    <source>
        <strain evidence="3 5">DSM 100216</strain>
    </source>
</reference>
<evidence type="ECO:0000313" key="3">
    <source>
        <dbReference type="EMBL" id="QOL31121.1"/>
    </source>
</evidence>
<dbReference type="AlphaFoldDB" id="A0A261GE46"/>
<dbReference type="OrthoDB" id="9809324at2"/>
<dbReference type="SUPFAM" id="SSF52540">
    <property type="entry name" value="P-loop containing nucleoside triphosphate hydrolases"/>
    <property type="match status" value="1"/>
</dbReference>
<gene>
    <name evidence="3" type="ORF">BE0216_00560</name>
    <name evidence="2" type="ORF">BEUL_0801</name>
</gene>
<sequence>MLIDFSFENVTSFRDEQAFSMTRDARFVEEGGPSISTVTAVYGANASGKSNFLYALHSMRDMVVTSYSAGDGTSDIHRDPFLLRENPNDADTAFYVSFIATDGQKYRYWFRFDDHVIHEEELSVYKIMDEESGKLSTHPSRLFARNETVLEFGPSFRGPKAQVKKTVELRPNALALSACAAAGIECTQSAFEFFSTGFGYYGGGGFDKEYPFILEQFNQQNDFSKKLAALVKYADFGISGLRSVPVEVDANMFERLKHKFVEELGADEQKLEKLFTPQQQTRLMFRHGGERSFAMLGVEQESDGTLAALAFFSLALRVLSRPSVTLVDKIDTSLHPTLVKELVSLFVDPQTNLHGSQLIFTTHDASLINVTGTADRLIDPDQIRLVEKNGDGASEIYPVTDLKVRKGENIGKNYLNGVYGATPRPNFHEAFAEMMSLEH</sequence>
<protein>
    <submittedName>
        <fullName evidence="2">AAA domain-containing protein</fullName>
    </submittedName>
    <submittedName>
        <fullName evidence="3">ATP-binding protein</fullName>
    </submittedName>
</protein>
<keyword evidence="3" id="KW-0547">Nucleotide-binding</keyword>
<dbReference type="RefSeq" id="WP_094636385.1">
    <property type="nucleotide sequence ID" value="NZ_CP062938.1"/>
</dbReference>
<dbReference type="Pfam" id="PF13304">
    <property type="entry name" value="AAA_21"/>
    <property type="match status" value="2"/>
</dbReference>
<keyword evidence="5" id="KW-1185">Reference proteome</keyword>
<evidence type="ECO:0000313" key="2">
    <source>
        <dbReference type="EMBL" id="OZG69395.1"/>
    </source>
</evidence>
<evidence type="ECO:0000259" key="1">
    <source>
        <dbReference type="Pfam" id="PF13304"/>
    </source>
</evidence>